<feature type="coiled-coil region" evidence="6">
    <location>
        <begin position="255"/>
        <end position="282"/>
    </location>
</feature>
<accession>A0A554MWH4</accession>
<dbReference type="RefSeq" id="WP_144262989.1">
    <property type="nucleotide sequence ID" value="NZ_QMDX01000012.1"/>
</dbReference>
<reference evidence="10 11" key="1">
    <citation type="submission" date="2018-06" db="EMBL/GenBank/DDBJ databases">
        <title>Natronomonas sp. F16-60 a new haloarchaeon isolated from a solar saltern of Isla Cristina, Huelva, Spain.</title>
        <authorList>
            <person name="Duran-Viseras A."/>
            <person name="Sanchez-Porro C."/>
            <person name="Ventosa A."/>
        </authorList>
    </citation>
    <scope>NUCLEOTIDE SEQUENCE [LARGE SCALE GENOMIC DNA]</scope>
    <source>
        <strain evidence="10 11">F16-60</strain>
    </source>
</reference>
<feature type="transmembrane region" description="Helical" evidence="8">
    <location>
        <begin position="6"/>
        <end position="24"/>
    </location>
</feature>
<proteinExistence type="predicted"/>
<organism evidence="10 11">
    <name type="scientific">Haloglomus irregulare</name>
    <dbReference type="NCBI Taxonomy" id="2234134"/>
    <lineage>
        <taxon>Archaea</taxon>
        <taxon>Methanobacteriati</taxon>
        <taxon>Methanobacteriota</taxon>
        <taxon>Stenosarchaea group</taxon>
        <taxon>Halobacteria</taxon>
        <taxon>Halobacteriales</taxon>
        <taxon>Natronomonadaceae</taxon>
        <taxon>Haloglomus</taxon>
    </lineage>
</organism>
<feature type="region of interest" description="Disordered" evidence="7">
    <location>
        <begin position="359"/>
        <end position="383"/>
    </location>
</feature>
<dbReference type="EMBL" id="QMDX01000012">
    <property type="protein sequence ID" value="TSD09479.1"/>
    <property type="molecule type" value="Genomic_DNA"/>
</dbReference>
<feature type="domain" description="Type II secretion system protein GspF" evidence="9">
    <location>
        <begin position="492"/>
        <end position="615"/>
    </location>
</feature>
<comment type="caution">
    <text evidence="10">The sequence shown here is derived from an EMBL/GenBank/DDBJ whole genome shotgun (WGS) entry which is preliminary data.</text>
</comment>
<keyword evidence="11" id="KW-1185">Reference proteome</keyword>
<evidence type="ECO:0000256" key="3">
    <source>
        <dbReference type="ARBA" id="ARBA00022692"/>
    </source>
</evidence>
<keyword evidence="6" id="KW-0175">Coiled coil</keyword>
<dbReference type="InterPro" id="IPR056569">
    <property type="entry name" value="ArlJ-like"/>
</dbReference>
<feature type="transmembrane region" description="Helical" evidence="8">
    <location>
        <begin position="314"/>
        <end position="336"/>
    </location>
</feature>
<dbReference type="Pfam" id="PF00482">
    <property type="entry name" value="T2SSF"/>
    <property type="match status" value="2"/>
</dbReference>
<keyword evidence="3 8" id="KW-0812">Transmembrane</keyword>
<dbReference type="PANTHER" id="PTHR35402">
    <property type="entry name" value="INTEGRAL MEMBRANE PROTEIN-RELATED"/>
    <property type="match status" value="1"/>
</dbReference>
<evidence type="ECO:0000256" key="8">
    <source>
        <dbReference type="SAM" id="Phobius"/>
    </source>
</evidence>
<dbReference type="InterPro" id="IPR018076">
    <property type="entry name" value="T2SS_GspF_dom"/>
</dbReference>
<dbReference type="PANTHER" id="PTHR35402:SF1">
    <property type="entry name" value="TYPE II SECRETION SYSTEM PROTEIN GSPF DOMAIN-CONTAINING PROTEIN"/>
    <property type="match status" value="1"/>
</dbReference>
<dbReference type="OrthoDB" id="12374at2157"/>
<feature type="transmembrane region" description="Helical" evidence="8">
    <location>
        <begin position="424"/>
        <end position="446"/>
    </location>
</feature>
<feature type="transmembrane region" description="Helical" evidence="8">
    <location>
        <begin position="595"/>
        <end position="616"/>
    </location>
</feature>
<evidence type="ECO:0000256" key="1">
    <source>
        <dbReference type="ARBA" id="ARBA00004651"/>
    </source>
</evidence>
<evidence type="ECO:0000256" key="4">
    <source>
        <dbReference type="ARBA" id="ARBA00022989"/>
    </source>
</evidence>
<dbReference type="Proteomes" id="UP000319894">
    <property type="component" value="Unassembled WGS sequence"/>
</dbReference>
<keyword evidence="2" id="KW-1003">Cell membrane</keyword>
<feature type="transmembrane region" description="Helical" evidence="8">
    <location>
        <begin position="127"/>
        <end position="149"/>
    </location>
</feature>
<evidence type="ECO:0000256" key="2">
    <source>
        <dbReference type="ARBA" id="ARBA00022475"/>
    </source>
</evidence>
<dbReference type="Gene3D" id="1.20.81.30">
    <property type="entry name" value="Type II secretion system (T2SS), domain F"/>
    <property type="match status" value="1"/>
</dbReference>
<dbReference type="InterPro" id="IPR042094">
    <property type="entry name" value="T2SS_GspF_sf"/>
</dbReference>
<dbReference type="GO" id="GO:0005886">
    <property type="term" value="C:plasma membrane"/>
    <property type="evidence" value="ECO:0007669"/>
    <property type="project" value="UniProtKB-SubCell"/>
</dbReference>
<feature type="transmembrane region" description="Helical" evidence="8">
    <location>
        <begin position="286"/>
        <end position="308"/>
    </location>
</feature>
<evidence type="ECO:0000256" key="7">
    <source>
        <dbReference type="SAM" id="MobiDB-lite"/>
    </source>
</evidence>
<evidence type="ECO:0000313" key="10">
    <source>
        <dbReference type="EMBL" id="TSD09479.1"/>
    </source>
</evidence>
<protein>
    <submittedName>
        <fullName evidence="10">Type II secretion protein F</fullName>
    </submittedName>
</protein>
<name>A0A554MWH4_9EURY</name>
<keyword evidence="5 8" id="KW-0472">Membrane</keyword>
<evidence type="ECO:0000259" key="9">
    <source>
        <dbReference type="Pfam" id="PF00482"/>
    </source>
</evidence>
<sequence length="723" mass="79014">MAVTTYIPLIVVLVTVAVVALAPFNRSLERDVKRLAYAIFGGRTIVPNPSRERTLRAAGIGTPYRIYVTQTYLYTAVAAFAGAVVGVYLGGLLIDLLGLTELTAPSPAITDATSSLPDWLLTFDAKLFALLAVTSILLGIAAATVVYAIRWSIPSVRATTRARQIDASLPRMVAFIYAQSRGGMAFPDVMRSLSENRGVFGAGADEMGVGVRNIDLFGQDLVTAVRDLSRRTPSDEFQKFLENLNSVLQSGRNLSRFLADEYERYREQAEEQQREILELLATTAEVYVTAVVAGMLFLITILLVIGLTSGDTLVLVQLLTYVVLPAINLLFIAYLSEVTQPLRASRDESDVDREGMDALTRAPPRQATEGEQPTATDGGELDYGRVVSPRSRANLGRFRAHKRVKRLRDVLTSPVESVFDRPELVLLVTVPIALGYVLGQLPGALAGGALDVRAFDDAVVQSALFVMASFAVVYEVSQQRLRRLESAIPNMLERLASLNEAGVAVVSSFDRVRRSDLGDLNDEMDRIWRDIKWGATVEQALDRFERRIQTPAVTRTVTLLTNSMRASNEIGPVIRIAAEQARSDQKLRRQRKQEMFTYLIVIYVSFLVFLIVIGAIDRVLIPNLPSQEALGGTTGNAVGSAPSFLQINSRKVEQYRLTFFHAGLIQATLSGLVGGQMSSGSVKDGVKHATVMLLITYLAFVFLPQPEVGGSTAAMVAPLLAPW</sequence>
<feature type="domain" description="Type II secretion system protein GspF" evidence="9">
    <location>
        <begin position="180"/>
        <end position="301"/>
    </location>
</feature>
<evidence type="ECO:0000313" key="11">
    <source>
        <dbReference type="Proteomes" id="UP000319894"/>
    </source>
</evidence>
<evidence type="ECO:0000256" key="5">
    <source>
        <dbReference type="ARBA" id="ARBA00023136"/>
    </source>
</evidence>
<feature type="transmembrane region" description="Helical" evidence="8">
    <location>
        <begin position="458"/>
        <end position="476"/>
    </location>
</feature>
<evidence type="ECO:0000256" key="6">
    <source>
        <dbReference type="SAM" id="Coils"/>
    </source>
</evidence>
<keyword evidence="4 8" id="KW-1133">Transmembrane helix</keyword>
<dbReference type="InParanoid" id="A0A554MWH4"/>
<dbReference type="AlphaFoldDB" id="A0A554MWH4"/>
<gene>
    <name evidence="10" type="ORF">DP107_15155</name>
</gene>
<comment type="subcellular location">
    <subcellularLocation>
        <location evidence="1">Cell membrane</location>
        <topology evidence="1">Multi-pass membrane protein</topology>
    </subcellularLocation>
</comment>
<feature type="transmembrane region" description="Helical" evidence="8">
    <location>
        <begin position="72"/>
        <end position="94"/>
    </location>
</feature>